<evidence type="ECO:0000313" key="15">
    <source>
        <dbReference type="Proteomes" id="UP000822688"/>
    </source>
</evidence>
<evidence type="ECO:0000256" key="5">
    <source>
        <dbReference type="ARBA" id="ARBA00022737"/>
    </source>
</evidence>
<dbReference type="SMART" id="SM01103">
    <property type="entry name" value="CRS1_YhbY"/>
    <property type="match status" value="5"/>
</dbReference>
<keyword evidence="8" id="KW-0508">mRNA splicing</keyword>
<keyword evidence="9" id="KW-0687">Ribonucleoprotein</keyword>
<evidence type="ECO:0000256" key="4">
    <source>
        <dbReference type="ARBA" id="ARBA00022664"/>
    </source>
</evidence>
<evidence type="ECO:0000256" key="9">
    <source>
        <dbReference type="ARBA" id="ARBA00023274"/>
    </source>
</evidence>
<feature type="region of interest" description="Disordered" evidence="12">
    <location>
        <begin position="105"/>
        <end position="186"/>
    </location>
</feature>
<dbReference type="SUPFAM" id="SSF75471">
    <property type="entry name" value="YhbY-like"/>
    <property type="match status" value="5"/>
</dbReference>
<name>A0A8T0G5B0_CERPU</name>
<evidence type="ECO:0000256" key="7">
    <source>
        <dbReference type="ARBA" id="ARBA00022946"/>
    </source>
</evidence>
<dbReference type="InterPro" id="IPR001890">
    <property type="entry name" value="RNA-binding_CRM"/>
</dbReference>
<dbReference type="Proteomes" id="UP000822688">
    <property type="component" value="Chromosome 12"/>
</dbReference>
<organism evidence="14 15">
    <name type="scientific">Ceratodon purpureus</name>
    <name type="common">Fire moss</name>
    <name type="synonym">Dicranum purpureum</name>
    <dbReference type="NCBI Taxonomy" id="3225"/>
    <lineage>
        <taxon>Eukaryota</taxon>
        <taxon>Viridiplantae</taxon>
        <taxon>Streptophyta</taxon>
        <taxon>Embryophyta</taxon>
        <taxon>Bryophyta</taxon>
        <taxon>Bryophytina</taxon>
        <taxon>Bryopsida</taxon>
        <taxon>Dicranidae</taxon>
        <taxon>Pseudoditrichales</taxon>
        <taxon>Ditrichaceae</taxon>
        <taxon>Ceratodon</taxon>
    </lineage>
</organism>
<comment type="subcellular location">
    <subcellularLocation>
        <location evidence="1">Plastid</location>
        <location evidence="1">Chloroplast</location>
    </subcellularLocation>
</comment>
<sequence>MALGFTINPTYNSLCGLDLPCFHTSSLGSLISHRPVLKRVHLPWRYHSPRQPRVSVHASSLWKQQGSVNEESNEGNSSSTFELSSVFIDILKQRSESGFSNDVVELESNGSGSDSFVRRRGGGYVEDETDYETSGSSSDIEGEDWLWSGGERRDSRTRDLDEDSGPSRNAAMGHRRGDRLGGPKLTIAKSYPSIPAKFSKYTRWKNANRGQSRSVKVKQQLKENNLQNQQYFKEKSVFFKDFVSPVIKPEQPCQFSYSEHPSVPPIGFREPLYSPFGPENMARPWTGKRPYEPRKGIPHPEFDSFKLPPAAMTKARFVQPPGPFVEGTGPKLGRTREEILGEPLSNDEVRELVAEACVERRQLDLGKDGLTHNMLDLLHRHWKRRRVCRIKCYGVPTVDMSNLCRVIEDKSGGKIIRRSKSMLYVFRGRNYNWATRPKIPLMLWKPPAPVYPPVVQRVPEGLSVEEAENLRMLGRRAHCLCRLKKAGMYQHLVKMVKDAFKNDEVVKVDCRELDRSDMKKIGAKLRDLVPCVPISCDRHFMMLWKGSKLHDESQKGTEVDTSGAEKIGSQGHIDSEFIHYEPRSDYKSEDNELQEQLYANMSDTTDLTSEKESSSDYEDRVNCNTNTRETADINIVLEEPEKAIVMGGAKSGDQVKKLAVSNETRDMNVTAVLGSDEAVLEFDRLWEEAIKSTETVVLDESEAGLENVLETVESHKSDNQSWEFTLKSWDKNPSEPDNESSERDEGVDEDGSTLGTWEVTRFSTGTEVDEYEEDGEQLEEIRKAEESLPSSSTDITVPQDEFKRLCALRLKIRGWMKIGTQGITRGIVKSIHGKWLVSEIAKVRCIVPGCNMREIHEDLERLTGGIVIWREGPAVVIYRGKDYVPGWMRKFEEREEAYRERLQSLGLDEDDDRMQRDGELQTSKMGEIDVDELLDDLGPEYEDWTEGGRVPVDGDLLLPPNSGFKSPFRRLPYGVRPRLTNFEMTEMRHLARKLPPDFVIGKRRGLEGLASAIVKLWEKSETAKVVMKRGISRIDNDRMTAELLRLTGGDLIARNMSYIALFRGNDFLPPAVKDTLEENDRAATSLLEDEERARLAGFRNASRIIDAPLKPSNAGTLAELLEEEARWNPWENSMDCSNQMILARKAARDQALQRMHRITNAVSQKIARAERELQNINLKMRPKDPIVDREQISEEEMYTLRKIGLRMKPFLLLGRREVFGGIIENMHLNWKWRELVKIIVKKSYFMYREKDEVDKIARMLETESGGILVGICTIPVGAAIIVYRGKNYQRPIDGISLEGLPDGLRPRGLLTKRQAWQRFNQKRRKLSLERHLRKLERDFDILRTDLMKLEEQDMNLDNEGGNTGA</sequence>
<keyword evidence="6 10" id="KW-0694">RNA-binding</keyword>
<protein>
    <recommendedName>
        <fullName evidence="13">CRM domain-containing protein</fullName>
    </recommendedName>
</protein>
<feature type="domain" description="CRM" evidence="13">
    <location>
        <begin position="795"/>
        <end position="890"/>
    </location>
</feature>
<keyword evidence="11" id="KW-0175">Coiled coil</keyword>
<evidence type="ECO:0000313" key="14">
    <source>
        <dbReference type="EMBL" id="KAG0553644.1"/>
    </source>
</evidence>
<keyword evidence="2" id="KW-0150">Chloroplast</keyword>
<keyword evidence="7" id="KW-0809">Transit peptide</keyword>
<dbReference type="GO" id="GO:0003729">
    <property type="term" value="F:mRNA binding"/>
    <property type="evidence" value="ECO:0007669"/>
    <property type="project" value="InterPro"/>
</dbReference>
<keyword evidence="4" id="KW-0507">mRNA processing</keyword>
<feature type="coiled-coil region" evidence="11">
    <location>
        <begin position="1325"/>
        <end position="1352"/>
    </location>
</feature>
<keyword evidence="15" id="KW-1185">Reference proteome</keyword>
<feature type="domain" description="CRM" evidence="13">
    <location>
        <begin position="1190"/>
        <end position="1295"/>
    </location>
</feature>
<evidence type="ECO:0000256" key="10">
    <source>
        <dbReference type="PROSITE-ProRule" id="PRU00626"/>
    </source>
</evidence>
<evidence type="ECO:0000256" key="1">
    <source>
        <dbReference type="ARBA" id="ARBA00004229"/>
    </source>
</evidence>
<feature type="domain" description="CRM" evidence="13">
    <location>
        <begin position="460"/>
        <end position="556"/>
    </location>
</feature>
<feature type="compositionally biased region" description="Basic and acidic residues" evidence="12">
    <location>
        <begin position="150"/>
        <end position="159"/>
    </location>
</feature>
<dbReference type="EMBL" id="CM026433">
    <property type="protein sequence ID" value="KAG0553644.1"/>
    <property type="molecule type" value="Genomic_DNA"/>
</dbReference>
<dbReference type="Gene3D" id="3.30.110.60">
    <property type="entry name" value="YhbY-like"/>
    <property type="match status" value="5"/>
</dbReference>
<dbReference type="InterPro" id="IPR035920">
    <property type="entry name" value="YhbY-like_sf"/>
</dbReference>
<gene>
    <name evidence="14" type="ORF">KC19_12G027600</name>
</gene>
<evidence type="ECO:0000256" key="2">
    <source>
        <dbReference type="ARBA" id="ARBA00022528"/>
    </source>
</evidence>
<keyword evidence="3" id="KW-0934">Plastid</keyword>
<dbReference type="GO" id="GO:0006397">
    <property type="term" value="P:mRNA processing"/>
    <property type="evidence" value="ECO:0007669"/>
    <property type="project" value="UniProtKB-KW"/>
</dbReference>
<feature type="region of interest" description="Disordered" evidence="12">
    <location>
        <begin position="725"/>
        <end position="759"/>
    </location>
</feature>
<proteinExistence type="predicted"/>
<feature type="region of interest" description="Disordered" evidence="12">
    <location>
        <begin position="599"/>
        <end position="620"/>
    </location>
</feature>
<evidence type="ECO:0000256" key="6">
    <source>
        <dbReference type="ARBA" id="ARBA00022884"/>
    </source>
</evidence>
<feature type="domain" description="CRM" evidence="13">
    <location>
        <begin position="977"/>
        <end position="1074"/>
    </location>
</feature>
<feature type="domain" description="CRM" evidence="13">
    <location>
        <begin position="342"/>
        <end position="438"/>
    </location>
</feature>
<evidence type="ECO:0000256" key="3">
    <source>
        <dbReference type="ARBA" id="ARBA00022640"/>
    </source>
</evidence>
<keyword evidence="5" id="KW-0677">Repeat</keyword>
<dbReference type="PROSITE" id="PS51295">
    <property type="entry name" value="CRM"/>
    <property type="match status" value="5"/>
</dbReference>
<accession>A0A8T0G5B0</accession>
<dbReference type="FunFam" id="3.30.110.60:FF:000002">
    <property type="entry name" value="CRS2-associated factor 1, chloroplastic"/>
    <property type="match status" value="1"/>
</dbReference>
<dbReference type="GO" id="GO:0009507">
    <property type="term" value="C:chloroplast"/>
    <property type="evidence" value="ECO:0007669"/>
    <property type="project" value="UniProtKB-SubCell"/>
</dbReference>
<comment type="caution">
    <text evidence="14">The sequence shown here is derived from an EMBL/GenBank/DDBJ whole genome shotgun (WGS) entry which is preliminary data.</text>
</comment>
<dbReference type="GO" id="GO:0000373">
    <property type="term" value="P:Group II intron splicing"/>
    <property type="evidence" value="ECO:0007669"/>
    <property type="project" value="UniProtKB-ARBA"/>
</dbReference>
<feature type="compositionally biased region" description="Basic and acidic residues" evidence="12">
    <location>
        <begin position="608"/>
        <end position="620"/>
    </location>
</feature>
<evidence type="ECO:0000256" key="11">
    <source>
        <dbReference type="SAM" id="Coils"/>
    </source>
</evidence>
<dbReference type="Pfam" id="PF01985">
    <property type="entry name" value="CRS1_YhbY"/>
    <property type="match status" value="5"/>
</dbReference>
<dbReference type="GO" id="GO:1990904">
    <property type="term" value="C:ribonucleoprotein complex"/>
    <property type="evidence" value="ECO:0007669"/>
    <property type="project" value="UniProtKB-KW"/>
</dbReference>
<dbReference type="PANTHER" id="PTHR31846">
    <property type="entry name" value="CRS1 / YHBY (CRM) DOMAIN-CONTAINING PROTEIN"/>
    <property type="match status" value="1"/>
</dbReference>
<evidence type="ECO:0000256" key="12">
    <source>
        <dbReference type="SAM" id="MobiDB-lite"/>
    </source>
</evidence>
<dbReference type="PANTHER" id="PTHR31846:SF7">
    <property type="entry name" value="CRS1 _ YHBY (CRM) DOMAIN-CONTAINING PROTEIN"/>
    <property type="match status" value="1"/>
</dbReference>
<feature type="compositionally biased region" description="Basic and acidic residues" evidence="12">
    <location>
        <begin position="728"/>
        <end position="744"/>
    </location>
</feature>
<dbReference type="InterPro" id="IPR045278">
    <property type="entry name" value="CRS1/CFM2/CFM3"/>
</dbReference>
<reference evidence="14" key="1">
    <citation type="submission" date="2020-06" db="EMBL/GenBank/DDBJ databases">
        <title>WGS assembly of Ceratodon purpureus strain R40.</title>
        <authorList>
            <person name="Carey S.B."/>
            <person name="Jenkins J."/>
            <person name="Shu S."/>
            <person name="Lovell J.T."/>
            <person name="Sreedasyam A."/>
            <person name="Maumus F."/>
            <person name="Tiley G.P."/>
            <person name="Fernandez-Pozo N."/>
            <person name="Barry K."/>
            <person name="Chen C."/>
            <person name="Wang M."/>
            <person name="Lipzen A."/>
            <person name="Daum C."/>
            <person name="Saski C.A."/>
            <person name="Payton A.C."/>
            <person name="Mcbreen J.C."/>
            <person name="Conrad R.E."/>
            <person name="Kollar L.M."/>
            <person name="Olsson S."/>
            <person name="Huttunen S."/>
            <person name="Landis J.B."/>
            <person name="Wickett N.J."/>
            <person name="Johnson M.G."/>
            <person name="Rensing S.A."/>
            <person name="Grimwood J."/>
            <person name="Schmutz J."/>
            <person name="Mcdaniel S.F."/>
        </authorList>
    </citation>
    <scope>NUCLEOTIDE SEQUENCE</scope>
    <source>
        <strain evidence="14">R40</strain>
    </source>
</reference>
<evidence type="ECO:0000256" key="8">
    <source>
        <dbReference type="ARBA" id="ARBA00023187"/>
    </source>
</evidence>
<evidence type="ECO:0000259" key="13">
    <source>
        <dbReference type="PROSITE" id="PS51295"/>
    </source>
</evidence>